<reference evidence="1 2" key="1">
    <citation type="submission" date="2016-02" db="EMBL/GenBank/DDBJ databases">
        <title>Complete genome sequence of Pseudomonas azotoformans S4.</title>
        <authorList>
            <person name="Fang Y."/>
            <person name="Wu L."/>
            <person name="Feng G."/>
        </authorList>
    </citation>
    <scope>NUCLEOTIDE SEQUENCE [LARGE SCALE GENOMIC DNA]</scope>
    <source>
        <strain evidence="1 2">S4</strain>
    </source>
</reference>
<accession>A0A127HQR2</accession>
<dbReference type="Proteomes" id="UP000070516">
    <property type="component" value="Chromosome"/>
</dbReference>
<evidence type="ECO:0000313" key="1">
    <source>
        <dbReference type="EMBL" id="AMN76838.1"/>
    </source>
</evidence>
<evidence type="ECO:0000313" key="2">
    <source>
        <dbReference type="Proteomes" id="UP000070516"/>
    </source>
</evidence>
<protein>
    <submittedName>
        <fullName evidence="1">Uncharacterized protein</fullName>
    </submittedName>
</protein>
<dbReference type="RefSeq" id="WP_061433818.1">
    <property type="nucleotide sequence ID" value="NZ_CP014546.1"/>
</dbReference>
<sequence>MTNTATAFDVQAKYPNEQIQRSCEERLQLLLTAQSNEQVSHQYHQGNGYVQALSDAGLITRQEGGIISSQLLETMLKAVKRLNDAGAK</sequence>
<gene>
    <name evidence="1" type="ORF">AYR47_00165</name>
</gene>
<dbReference type="KEGG" id="pazo:AYR47_00165"/>
<organism evidence="1 2">
    <name type="scientific">Pseudomonas azotoformans</name>
    <dbReference type="NCBI Taxonomy" id="47878"/>
    <lineage>
        <taxon>Bacteria</taxon>
        <taxon>Pseudomonadati</taxon>
        <taxon>Pseudomonadota</taxon>
        <taxon>Gammaproteobacteria</taxon>
        <taxon>Pseudomonadales</taxon>
        <taxon>Pseudomonadaceae</taxon>
        <taxon>Pseudomonas</taxon>
    </lineage>
</organism>
<name>A0A127HQR2_PSEAZ</name>
<dbReference type="EMBL" id="CP014546">
    <property type="protein sequence ID" value="AMN76838.1"/>
    <property type="molecule type" value="Genomic_DNA"/>
</dbReference>
<dbReference type="AlphaFoldDB" id="A0A127HQR2"/>
<proteinExistence type="predicted"/>